<evidence type="ECO:0000313" key="2">
    <source>
        <dbReference type="EMBL" id="SFC37380.1"/>
    </source>
</evidence>
<keyword evidence="2" id="KW-0808">Transferase</keyword>
<proteinExistence type="predicted"/>
<dbReference type="SUPFAM" id="SSF81301">
    <property type="entry name" value="Nucleotidyltransferase"/>
    <property type="match status" value="1"/>
</dbReference>
<gene>
    <name evidence="2" type="ORF">SAMN05660443_2401</name>
</gene>
<protein>
    <submittedName>
        <fullName evidence="2">Nucleotidyltransferase domain-containing protein</fullName>
    </submittedName>
</protein>
<dbReference type="CDD" id="cd05403">
    <property type="entry name" value="NT_KNTase_like"/>
    <property type="match status" value="1"/>
</dbReference>
<reference evidence="2 3" key="1">
    <citation type="submission" date="2016-10" db="EMBL/GenBank/DDBJ databases">
        <authorList>
            <person name="de Groot N.N."/>
        </authorList>
    </citation>
    <scope>NUCLEOTIDE SEQUENCE [LARGE SCALE GENOMIC DNA]</scope>
    <source>
        <strain evidence="2 3">DSM 18438</strain>
    </source>
</reference>
<dbReference type="AlphaFoldDB" id="A0A1I1IVY4"/>
<dbReference type="InterPro" id="IPR043519">
    <property type="entry name" value="NT_sf"/>
</dbReference>
<dbReference type="InterPro" id="IPR002934">
    <property type="entry name" value="Polymerase_NTP_transf_dom"/>
</dbReference>
<feature type="domain" description="Polymerase nucleotidyl transferase" evidence="1">
    <location>
        <begin position="9"/>
        <end position="90"/>
    </location>
</feature>
<dbReference type="RefSeq" id="WP_091963992.1">
    <property type="nucleotide sequence ID" value="NZ_FOLH01000005.1"/>
</dbReference>
<dbReference type="OrthoDB" id="14556at2"/>
<dbReference type="STRING" id="1122252.SAMN05660443_2401"/>
<organism evidence="2 3">
    <name type="scientific">Marinospirillum celere</name>
    <dbReference type="NCBI Taxonomy" id="1122252"/>
    <lineage>
        <taxon>Bacteria</taxon>
        <taxon>Pseudomonadati</taxon>
        <taxon>Pseudomonadota</taxon>
        <taxon>Gammaproteobacteria</taxon>
        <taxon>Oceanospirillales</taxon>
        <taxon>Oceanospirillaceae</taxon>
        <taxon>Marinospirillum</taxon>
    </lineage>
</organism>
<name>A0A1I1IVY4_9GAMM</name>
<dbReference type="EMBL" id="FOLH01000005">
    <property type="protein sequence ID" value="SFC37380.1"/>
    <property type="molecule type" value="Genomic_DNA"/>
</dbReference>
<evidence type="ECO:0000259" key="1">
    <source>
        <dbReference type="Pfam" id="PF01909"/>
    </source>
</evidence>
<keyword evidence="3" id="KW-1185">Reference proteome</keyword>
<evidence type="ECO:0000313" key="3">
    <source>
        <dbReference type="Proteomes" id="UP000199058"/>
    </source>
</evidence>
<dbReference type="Pfam" id="PF01909">
    <property type="entry name" value="NTP_transf_2"/>
    <property type="match status" value="1"/>
</dbReference>
<dbReference type="GO" id="GO:0016779">
    <property type="term" value="F:nucleotidyltransferase activity"/>
    <property type="evidence" value="ECO:0007669"/>
    <property type="project" value="InterPro"/>
</dbReference>
<dbReference type="Gene3D" id="3.30.460.10">
    <property type="entry name" value="Beta Polymerase, domain 2"/>
    <property type="match status" value="1"/>
</dbReference>
<sequence length="100" mass="10951">MRLTPREIEVIKEAVKAVFGPDAQTFLFGSRVDDAARGGDIDLLVKVDHPLEQPVWDVAGVKAKIIMKLGEEQKIDLVLDAPNLTRAPIHDIALEQGIAL</sequence>
<dbReference type="Proteomes" id="UP000199058">
    <property type="component" value="Unassembled WGS sequence"/>
</dbReference>
<accession>A0A1I1IVY4</accession>